<dbReference type="RefSeq" id="WP_045073788.1">
    <property type="nucleotide sequence ID" value="NZ_CP011005.1"/>
</dbReference>
<dbReference type="Pfam" id="PF13564">
    <property type="entry name" value="DoxX_2"/>
    <property type="match status" value="1"/>
</dbReference>
<protein>
    <recommendedName>
        <fullName evidence="8">DoxX family protein</fullName>
    </recommendedName>
</protein>
<reference evidence="6 7" key="1">
    <citation type="journal article" date="2015" name="Genome Announc.">
        <title>Complete Genome Sequencing of Protease-Producing Novel Arthrobacter sp. Strain IHBB 11108 Using PacBio Single-Molecule Real-Time Sequencing Technology.</title>
        <authorList>
            <person name="Kiran S."/>
            <person name="Swarnkar M.K."/>
            <person name="Pal M."/>
            <person name="Thakur R."/>
            <person name="Tewari R."/>
            <person name="Singh A.K."/>
            <person name="Gulati A."/>
        </authorList>
    </citation>
    <scope>NUCLEOTIDE SEQUENCE [LARGE SCALE GENOMIC DNA]</scope>
    <source>
        <strain evidence="6 7">IHBB 11108</strain>
    </source>
</reference>
<evidence type="ECO:0000256" key="2">
    <source>
        <dbReference type="ARBA" id="ARBA00022692"/>
    </source>
</evidence>
<dbReference type="Proteomes" id="UP000061839">
    <property type="component" value="Chromosome"/>
</dbReference>
<dbReference type="GO" id="GO:0016020">
    <property type="term" value="C:membrane"/>
    <property type="evidence" value="ECO:0007669"/>
    <property type="project" value="UniProtKB-SubCell"/>
</dbReference>
<keyword evidence="4 5" id="KW-0472">Membrane</keyword>
<organism evidence="6 7">
    <name type="scientific">Psychromicrobium lacuslunae</name>
    <dbReference type="NCBI Taxonomy" id="1618207"/>
    <lineage>
        <taxon>Bacteria</taxon>
        <taxon>Bacillati</taxon>
        <taxon>Actinomycetota</taxon>
        <taxon>Actinomycetes</taxon>
        <taxon>Micrococcales</taxon>
        <taxon>Micrococcaceae</taxon>
        <taxon>Psychromicrobium</taxon>
    </lineage>
</organism>
<gene>
    <name evidence="6" type="ORF">UM93_03895</name>
</gene>
<dbReference type="AlphaFoldDB" id="A0A0D4BXK4"/>
<proteinExistence type="predicted"/>
<feature type="transmembrane region" description="Helical" evidence="5">
    <location>
        <begin position="92"/>
        <end position="111"/>
    </location>
</feature>
<evidence type="ECO:0008006" key="8">
    <source>
        <dbReference type="Google" id="ProtNLM"/>
    </source>
</evidence>
<keyword evidence="3 5" id="KW-1133">Transmembrane helix</keyword>
<evidence type="ECO:0000256" key="4">
    <source>
        <dbReference type="ARBA" id="ARBA00023136"/>
    </source>
</evidence>
<dbReference type="KEGG" id="ari:UM93_03895"/>
<dbReference type="PANTHER" id="PTHR36974">
    <property type="entry name" value="MEMBRANE PROTEIN-RELATED"/>
    <property type="match status" value="1"/>
</dbReference>
<evidence type="ECO:0000313" key="7">
    <source>
        <dbReference type="Proteomes" id="UP000061839"/>
    </source>
</evidence>
<evidence type="ECO:0000256" key="5">
    <source>
        <dbReference type="SAM" id="Phobius"/>
    </source>
</evidence>
<dbReference type="InterPro" id="IPR032808">
    <property type="entry name" value="DoxX"/>
</dbReference>
<sequence>MEPLIALLVAWPVLRLIGYFGVRRLAHWQTSLRGAIAVMFTMTAIVHFVAKRDELIAMVPPGLPAPELLVTVTGVLEFAGAIGLLIPRFARSAAICLTVLLLVMFPANVYAAQAGLEMALLPRTILQLIFLAATIAASWKTSSAAGEPTAPKASRGVPG</sequence>
<feature type="transmembrane region" description="Helical" evidence="5">
    <location>
        <begin position="31"/>
        <end position="50"/>
    </location>
</feature>
<evidence type="ECO:0000256" key="1">
    <source>
        <dbReference type="ARBA" id="ARBA00004141"/>
    </source>
</evidence>
<comment type="subcellular location">
    <subcellularLocation>
        <location evidence="1">Membrane</location>
        <topology evidence="1">Multi-pass membrane protein</topology>
    </subcellularLocation>
</comment>
<feature type="transmembrane region" description="Helical" evidence="5">
    <location>
        <begin position="62"/>
        <end position="86"/>
    </location>
</feature>
<dbReference type="STRING" id="1618207.UM93_03895"/>
<dbReference type="OrthoDB" id="129693at2"/>
<keyword evidence="2 5" id="KW-0812">Transmembrane</keyword>
<name>A0A0D4BXK4_9MICC</name>
<evidence type="ECO:0000313" key="6">
    <source>
        <dbReference type="EMBL" id="AJT40865.1"/>
    </source>
</evidence>
<evidence type="ECO:0000256" key="3">
    <source>
        <dbReference type="ARBA" id="ARBA00022989"/>
    </source>
</evidence>
<keyword evidence="7" id="KW-1185">Reference proteome</keyword>
<dbReference type="HOGENOM" id="CLU_128738_2_0_11"/>
<dbReference type="EMBL" id="CP011005">
    <property type="protein sequence ID" value="AJT40865.1"/>
    <property type="molecule type" value="Genomic_DNA"/>
</dbReference>
<accession>A0A0D4BXK4</accession>
<dbReference type="PANTHER" id="PTHR36974:SF1">
    <property type="entry name" value="DOXX FAMILY MEMBRANE PROTEIN"/>
    <property type="match status" value="1"/>
</dbReference>
<dbReference type="PATRIC" id="fig|1618207.4.peg.793"/>